<feature type="domain" description="C2H2-type" evidence="7">
    <location>
        <begin position="45"/>
        <end position="74"/>
    </location>
</feature>
<evidence type="ECO:0000313" key="8">
    <source>
        <dbReference type="EMBL" id="OCT62096.1"/>
    </source>
</evidence>
<dbReference type="InterPro" id="IPR051061">
    <property type="entry name" value="Zinc_finger_trans_reg"/>
</dbReference>
<keyword evidence="3 6" id="KW-0863">Zinc-finger</keyword>
<dbReference type="GO" id="GO:0003723">
    <property type="term" value="F:RNA binding"/>
    <property type="evidence" value="ECO:0007669"/>
    <property type="project" value="UniProtKB-KW"/>
</dbReference>
<feature type="domain" description="C2H2-type" evidence="7">
    <location>
        <begin position="220"/>
        <end position="245"/>
    </location>
</feature>
<dbReference type="Pfam" id="PF22110">
    <property type="entry name" value="TFIIIA_zf-C2H2"/>
    <property type="match status" value="1"/>
</dbReference>
<dbReference type="PROSITE" id="PS00028">
    <property type="entry name" value="ZINC_FINGER_C2H2_1"/>
    <property type="match status" value="7"/>
</dbReference>
<dbReference type="PANTHER" id="PTHR46179:SF28">
    <property type="entry name" value="SI:DKEY-208K4.2 PROTEIN"/>
    <property type="match status" value="1"/>
</dbReference>
<evidence type="ECO:0000256" key="5">
    <source>
        <dbReference type="ARBA" id="ARBA00022884"/>
    </source>
</evidence>
<feature type="domain" description="C2H2-type" evidence="7">
    <location>
        <begin position="106"/>
        <end position="135"/>
    </location>
</feature>
<proteinExistence type="predicted"/>
<keyword evidence="4" id="KW-0862">Zinc</keyword>
<dbReference type="SMART" id="SM00355">
    <property type="entry name" value="ZnF_C2H2"/>
    <property type="match status" value="9"/>
</dbReference>
<reference evidence="9" key="1">
    <citation type="journal article" date="2016" name="Nature">
        <title>Genome evolution in the allotetraploid frog Xenopus laevis.</title>
        <authorList>
            <person name="Session A.M."/>
            <person name="Uno Y."/>
            <person name="Kwon T."/>
            <person name="Chapman J.A."/>
            <person name="Toyoda A."/>
            <person name="Takahashi S."/>
            <person name="Fukui A."/>
            <person name="Hikosaka A."/>
            <person name="Suzuki A."/>
            <person name="Kondo M."/>
            <person name="van Heeringen S.J."/>
            <person name="Quigley I."/>
            <person name="Heinz S."/>
            <person name="Ogino H."/>
            <person name="Ochi H."/>
            <person name="Hellsten U."/>
            <person name="Lyons J.B."/>
            <person name="Simakov O."/>
            <person name="Putnam N."/>
            <person name="Stites J."/>
            <person name="Kuroki Y."/>
            <person name="Tanaka T."/>
            <person name="Michiue T."/>
            <person name="Watanabe M."/>
            <person name="Bogdanovic O."/>
            <person name="Lister R."/>
            <person name="Georgiou G."/>
            <person name="Paranjpe S.S."/>
            <person name="van Kruijsbergen I."/>
            <person name="Shu S."/>
            <person name="Carlson J."/>
            <person name="Kinoshita T."/>
            <person name="Ohta Y."/>
            <person name="Mawaribuchi S."/>
            <person name="Jenkins J."/>
            <person name="Grimwood J."/>
            <person name="Schmutz J."/>
            <person name="Mitros T."/>
            <person name="Mozaffari S.V."/>
            <person name="Suzuki Y."/>
            <person name="Haramoto Y."/>
            <person name="Yamamoto T.S."/>
            <person name="Takagi C."/>
            <person name="Heald R."/>
            <person name="Miller K."/>
            <person name="Haudenschild C."/>
            <person name="Kitzman J."/>
            <person name="Nakayama T."/>
            <person name="Izutsu Y."/>
            <person name="Robert J."/>
            <person name="Fortriede J."/>
            <person name="Burns K."/>
            <person name="Lotay V."/>
            <person name="Karimi K."/>
            <person name="Yasuoka Y."/>
            <person name="Dichmann D.S."/>
            <person name="Flajnik M.F."/>
            <person name="Houston D.W."/>
            <person name="Shendure J."/>
            <person name="DuPasquier L."/>
            <person name="Vize P.D."/>
            <person name="Zorn A.M."/>
            <person name="Ito M."/>
            <person name="Marcotte E.M."/>
            <person name="Wallingford J.B."/>
            <person name="Ito Y."/>
            <person name="Asashima M."/>
            <person name="Ueno N."/>
            <person name="Matsuda Y."/>
            <person name="Veenstra G.J."/>
            <person name="Fujiyama A."/>
            <person name="Harland R.M."/>
            <person name="Taira M."/>
            <person name="Rokhsar D.S."/>
        </authorList>
    </citation>
    <scope>NUCLEOTIDE SEQUENCE [LARGE SCALE GENOMIC DNA]</scope>
    <source>
        <strain evidence="9">J</strain>
    </source>
</reference>
<feature type="domain" description="C2H2-type" evidence="7">
    <location>
        <begin position="75"/>
        <end position="105"/>
    </location>
</feature>
<dbReference type="PROSITE" id="PS50157">
    <property type="entry name" value="ZINC_FINGER_C2H2_2"/>
    <property type="match status" value="7"/>
</dbReference>
<dbReference type="InterPro" id="IPR054599">
    <property type="entry name" value="TFIIIA_Zfn-C2H2"/>
</dbReference>
<feature type="domain" description="C2H2-type" evidence="7">
    <location>
        <begin position="191"/>
        <end position="218"/>
    </location>
</feature>
<keyword evidence="2" id="KW-0677">Repeat</keyword>
<evidence type="ECO:0000256" key="2">
    <source>
        <dbReference type="ARBA" id="ARBA00022737"/>
    </source>
</evidence>
<keyword evidence="1" id="KW-0479">Metal-binding</keyword>
<evidence type="ECO:0000256" key="3">
    <source>
        <dbReference type="ARBA" id="ARBA00022771"/>
    </source>
</evidence>
<dbReference type="AlphaFoldDB" id="A0A974BWK4"/>
<name>A0A974BWK4_XENLA</name>
<protein>
    <recommendedName>
        <fullName evidence="7">C2H2-type domain-containing protein</fullName>
    </recommendedName>
</protein>
<evidence type="ECO:0000256" key="6">
    <source>
        <dbReference type="PROSITE-ProRule" id="PRU00042"/>
    </source>
</evidence>
<gene>
    <name evidence="8" type="ORF">XELAEV_18043180mg</name>
</gene>
<dbReference type="OMA" id="CQCAVAG"/>
<dbReference type="PANTHER" id="PTHR46179">
    <property type="entry name" value="ZINC FINGER PROTEIN"/>
    <property type="match status" value="1"/>
</dbReference>
<accession>A0A974BWK4</accession>
<dbReference type="GO" id="GO:0008270">
    <property type="term" value="F:zinc ion binding"/>
    <property type="evidence" value="ECO:0007669"/>
    <property type="project" value="UniProtKB-KW"/>
</dbReference>
<dbReference type="GO" id="GO:0005634">
    <property type="term" value="C:nucleus"/>
    <property type="evidence" value="ECO:0007669"/>
    <property type="project" value="TreeGrafter"/>
</dbReference>
<sequence>MKNVGETVPGKCQLLRCPAAGCKAFYRKEGKLQDHMAGHSEQKPWKCGIKDCDKVFARKRQILKHVKRHLALKKLSCPTAGCKMTFSTKKSLSRHKLYKHGEAVPLKCSVPGCKRSFRKKRALRRHLSVHSNEPLSVCDVPGCGWKSSSVTKFVAHQKRHRGYRCSYEGCQTVSPTWTALQTHMKKHPLELQCAACKKPFKKASALRRHKATHAKKPLQLPCPRQDCDKTFSSVFNLTHHVRKLHLCLQTHRCPHSGCTRSFAMRESLLRHLVVHDPERKKLKLKFVRGPSKFLGRGTRCRTPVVEEDLSHLFSRKLLFHFKTRLETNLSGLFNERQLREPAEPEVNLSGLFQRPQGRAKAEKSA</sequence>
<dbReference type="InterPro" id="IPR036236">
    <property type="entry name" value="Znf_C2H2_sf"/>
</dbReference>
<evidence type="ECO:0000256" key="1">
    <source>
        <dbReference type="ARBA" id="ARBA00022723"/>
    </source>
</evidence>
<dbReference type="SUPFAM" id="SSF57667">
    <property type="entry name" value="beta-beta-alpha zinc fingers"/>
    <property type="match status" value="4"/>
</dbReference>
<feature type="domain" description="C2H2-type" evidence="7">
    <location>
        <begin position="15"/>
        <end position="44"/>
    </location>
</feature>
<organism evidence="8 9">
    <name type="scientific">Xenopus laevis</name>
    <name type="common">African clawed frog</name>
    <dbReference type="NCBI Taxonomy" id="8355"/>
    <lineage>
        <taxon>Eukaryota</taxon>
        <taxon>Metazoa</taxon>
        <taxon>Chordata</taxon>
        <taxon>Craniata</taxon>
        <taxon>Vertebrata</taxon>
        <taxon>Euteleostomi</taxon>
        <taxon>Amphibia</taxon>
        <taxon>Batrachia</taxon>
        <taxon>Anura</taxon>
        <taxon>Pipoidea</taxon>
        <taxon>Pipidae</taxon>
        <taxon>Xenopodinae</taxon>
        <taxon>Xenopus</taxon>
        <taxon>Xenopus</taxon>
    </lineage>
</organism>
<evidence type="ECO:0000256" key="4">
    <source>
        <dbReference type="ARBA" id="ARBA00022833"/>
    </source>
</evidence>
<evidence type="ECO:0000259" key="7">
    <source>
        <dbReference type="PROSITE" id="PS50157"/>
    </source>
</evidence>
<dbReference type="Pfam" id="PF00096">
    <property type="entry name" value="zf-C2H2"/>
    <property type="match status" value="4"/>
</dbReference>
<feature type="domain" description="C2H2-type" evidence="7">
    <location>
        <begin position="251"/>
        <end position="280"/>
    </location>
</feature>
<dbReference type="InterPro" id="IPR013087">
    <property type="entry name" value="Znf_C2H2_type"/>
</dbReference>
<keyword evidence="5" id="KW-0694">RNA-binding</keyword>
<dbReference type="EMBL" id="CM004482">
    <property type="protein sequence ID" value="OCT62096.1"/>
    <property type="molecule type" value="Genomic_DNA"/>
</dbReference>
<dbReference type="Proteomes" id="UP000694892">
    <property type="component" value="Chromosome 9_10L"/>
</dbReference>
<dbReference type="Gene3D" id="3.30.160.60">
    <property type="entry name" value="Classic Zinc Finger"/>
    <property type="match status" value="4"/>
</dbReference>
<evidence type="ECO:0000313" key="9">
    <source>
        <dbReference type="Proteomes" id="UP000694892"/>
    </source>
</evidence>